<keyword evidence="1" id="KW-0472">Membrane</keyword>
<feature type="transmembrane region" description="Helical" evidence="1">
    <location>
        <begin position="40"/>
        <end position="57"/>
    </location>
</feature>
<evidence type="ECO:0000313" key="2">
    <source>
        <dbReference type="EMBL" id="POG73002.1"/>
    </source>
</evidence>
<reference evidence="2 3" key="1">
    <citation type="journal article" date="2013" name="Proc. Natl. Acad. Sci. U.S.A.">
        <title>Genome of an arbuscular mycorrhizal fungus provides insight into the oldest plant symbiosis.</title>
        <authorList>
            <person name="Tisserant E."/>
            <person name="Malbreil M."/>
            <person name="Kuo A."/>
            <person name="Kohler A."/>
            <person name="Symeonidi A."/>
            <person name="Balestrini R."/>
            <person name="Charron P."/>
            <person name="Duensing N."/>
            <person name="Frei Dit Frey N."/>
            <person name="Gianinazzi-Pearson V."/>
            <person name="Gilbert L.B."/>
            <person name="Handa Y."/>
            <person name="Herr J.R."/>
            <person name="Hijri M."/>
            <person name="Koul R."/>
            <person name="Kawaguchi M."/>
            <person name="Krajinski F."/>
            <person name="Lammers P.J."/>
            <person name="Masclaux F.G."/>
            <person name="Murat C."/>
            <person name="Morin E."/>
            <person name="Ndikumana S."/>
            <person name="Pagni M."/>
            <person name="Petitpierre D."/>
            <person name="Requena N."/>
            <person name="Rosikiewicz P."/>
            <person name="Riley R."/>
            <person name="Saito K."/>
            <person name="San Clemente H."/>
            <person name="Shapiro H."/>
            <person name="van Tuinen D."/>
            <person name="Becard G."/>
            <person name="Bonfante P."/>
            <person name="Paszkowski U."/>
            <person name="Shachar-Hill Y.Y."/>
            <person name="Tuskan G.A."/>
            <person name="Young P.W."/>
            <person name="Sanders I.R."/>
            <person name="Henrissat B."/>
            <person name="Rensing S.A."/>
            <person name="Grigoriev I.V."/>
            <person name="Corradi N."/>
            <person name="Roux C."/>
            <person name="Martin F."/>
        </authorList>
    </citation>
    <scope>NUCLEOTIDE SEQUENCE [LARGE SCALE GENOMIC DNA]</scope>
    <source>
        <strain evidence="2 3">DAOM 197198</strain>
    </source>
</reference>
<organism evidence="2 3">
    <name type="scientific">Rhizophagus irregularis (strain DAOM 181602 / DAOM 197198 / MUCL 43194)</name>
    <name type="common">Arbuscular mycorrhizal fungus</name>
    <name type="synonym">Glomus intraradices</name>
    <dbReference type="NCBI Taxonomy" id="747089"/>
    <lineage>
        <taxon>Eukaryota</taxon>
        <taxon>Fungi</taxon>
        <taxon>Fungi incertae sedis</taxon>
        <taxon>Mucoromycota</taxon>
        <taxon>Glomeromycotina</taxon>
        <taxon>Glomeromycetes</taxon>
        <taxon>Glomerales</taxon>
        <taxon>Glomeraceae</taxon>
        <taxon>Rhizophagus</taxon>
    </lineage>
</organism>
<feature type="transmembrane region" description="Helical" evidence="1">
    <location>
        <begin position="14"/>
        <end position="34"/>
    </location>
</feature>
<dbReference type="EMBL" id="AUPC02000089">
    <property type="protein sequence ID" value="POG73002.1"/>
    <property type="molecule type" value="Genomic_DNA"/>
</dbReference>
<evidence type="ECO:0000313" key="3">
    <source>
        <dbReference type="Proteomes" id="UP000018888"/>
    </source>
</evidence>
<proteinExistence type="predicted"/>
<keyword evidence="1" id="KW-1133">Transmembrane helix</keyword>
<reference evidence="2 3" key="2">
    <citation type="journal article" date="2018" name="New Phytol.">
        <title>High intraspecific genome diversity in the model arbuscular mycorrhizal symbiont Rhizophagus irregularis.</title>
        <authorList>
            <person name="Chen E.C.H."/>
            <person name="Morin E."/>
            <person name="Beaudet D."/>
            <person name="Noel J."/>
            <person name="Yildirir G."/>
            <person name="Ndikumana S."/>
            <person name="Charron P."/>
            <person name="St-Onge C."/>
            <person name="Giorgi J."/>
            <person name="Kruger M."/>
            <person name="Marton T."/>
            <person name="Ropars J."/>
            <person name="Grigoriev I.V."/>
            <person name="Hainaut M."/>
            <person name="Henrissat B."/>
            <person name="Roux C."/>
            <person name="Martin F."/>
            <person name="Corradi N."/>
        </authorList>
    </citation>
    <scope>NUCLEOTIDE SEQUENCE [LARGE SCALE GENOMIC DNA]</scope>
    <source>
        <strain evidence="2 3">DAOM 197198</strain>
    </source>
</reference>
<dbReference type="AlphaFoldDB" id="A0A2P4Q5W8"/>
<evidence type="ECO:0000256" key="1">
    <source>
        <dbReference type="SAM" id="Phobius"/>
    </source>
</evidence>
<dbReference type="Proteomes" id="UP000018888">
    <property type="component" value="Unassembled WGS sequence"/>
</dbReference>
<comment type="caution">
    <text evidence="2">The sequence shown here is derived from an EMBL/GenBank/DDBJ whole genome shotgun (WGS) entry which is preliminary data.</text>
</comment>
<name>A0A2P4Q5W8_RHIID</name>
<keyword evidence="3" id="KW-1185">Reference proteome</keyword>
<keyword evidence="1" id="KW-0812">Transmembrane</keyword>
<accession>A0A2P4Q5W8</accession>
<protein>
    <submittedName>
        <fullName evidence="2">Uncharacterized protein</fullName>
    </submittedName>
</protein>
<sequence length="59" mass="7074">MNIKKNIKYWNKNIINYLLIIVRILHIFVGIQHYPYINILGHQLAFLNSVPFILHVMKV</sequence>
<gene>
    <name evidence="2" type="ORF">GLOIN_2v1591201</name>
</gene>